<evidence type="ECO:0000313" key="3">
    <source>
        <dbReference type="EMBL" id="MBX30329.1"/>
    </source>
</evidence>
<proteinExistence type="predicted"/>
<name>A0A2P2MJB0_RHIMU</name>
<keyword evidence="1" id="KW-0812">Transmembrane</keyword>
<dbReference type="AlphaFoldDB" id="A0A2P2MJB0"/>
<dbReference type="EMBL" id="GGEC01049855">
    <property type="protein sequence ID" value="MBX30339.1"/>
    <property type="molecule type" value="Transcribed_RNA"/>
</dbReference>
<dbReference type="EMBL" id="GGEC01049845">
    <property type="protein sequence ID" value="MBX30329.1"/>
    <property type="molecule type" value="Transcribed_RNA"/>
</dbReference>
<reference evidence="2" key="1">
    <citation type="submission" date="2018-02" db="EMBL/GenBank/DDBJ databases">
        <title>Rhizophora mucronata_Transcriptome.</title>
        <authorList>
            <person name="Meera S.P."/>
            <person name="Sreeshan A."/>
            <person name="Augustine A."/>
        </authorList>
    </citation>
    <scope>NUCLEOTIDE SEQUENCE</scope>
    <source>
        <tissue evidence="2">Leaf</tissue>
    </source>
</reference>
<dbReference type="EMBL" id="GGEC01049844">
    <property type="protein sequence ID" value="MBX30328.1"/>
    <property type="molecule type" value="Transcribed_RNA"/>
</dbReference>
<sequence length="54" mass="6444">MSLRKTNRQRKGKEREEEKAKRVVFVIALALSVFLPTFWFARDFLCTRNLISEI</sequence>
<feature type="transmembrane region" description="Helical" evidence="1">
    <location>
        <begin position="20"/>
        <end position="41"/>
    </location>
</feature>
<evidence type="ECO:0000256" key="1">
    <source>
        <dbReference type="SAM" id="Phobius"/>
    </source>
</evidence>
<keyword evidence="1" id="KW-1133">Transmembrane helix</keyword>
<organism evidence="2">
    <name type="scientific">Rhizophora mucronata</name>
    <name type="common">Asiatic mangrove</name>
    <dbReference type="NCBI Taxonomy" id="61149"/>
    <lineage>
        <taxon>Eukaryota</taxon>
        <taxon>Viridiplantae</taxon>
        <taxon>Streptophyta</taxon>
        <taxon>Embryophyta</taxon>
        <taxon>Tracheophyta</taxon>
        <taxon>Spermatophyta</taxon>
        <taxon>Magnoliopsida</taxon>
        <taxon>eudicotyledons</taxon>
        <taxon>Gunneridae</taxon>
        <taxon>Pentapetalae</taxon>
        <taxon>rosids</taxon>
        <taxon>fabids</taxon>
        <taxon>Malpighiales</taxon>
        <taxon>Rhizophoraceae</taxon>
        <taxon>Rhizophora</taxon>
    </lineage>
</organism>
<keyword evidence="1" id="KW-0472">Membrane</keyword>
<evidence type="ECO:0000313" key="2">
    <source>
        <dbReference type="EMBL" id="MBX30328.1"/>
    </source>
</evidence>
<accession>A0A2P2MJB0</accession>
<protein>
    <submittedName>
        <fullName evidence="3">Uncharacterized protein Vacuolar ATP synthase subunit G1</fullName>
    </submittedName>
</protein>